<dbReference type="InParanoid" id="A0A1X7VN70"/>
<reference evidence="1" key="1">
    <citation type="submission" date="2017-05" db="UniProtKB">
        <authorList>
            <consortium name="EnsemblMetazoa"/>
        </authorList>
    </citation>
    <scope>IDENTIFICATION</scope>
</reference>
<name>A0A1X7VN70_AMPQE</name>
<proteinExistence type="predicted"/>
<protein>
    <submittedName>
        <fullName evidence="1">Uncharacterized protein</fullName>
    </submittedName>
</protein>
<organism evidence="1">
    <name type="scientific">Amphimedon queenslandica</name>
    <name type="common">Sponge</name>
    <dbReference type="NCBI Taxonomy" id="400682"/>
    <lineage>
        <taxon>Eukaryota</taxon>
        <taxon>Metazoa</taxon>
        <taxon>Porifera</taxon>
        <taxon>Demospongiae</taxon>
        <taxon>Heteroscleromorpha</taxon>
        <taxon>Haplosclerida</taxon>
        <taxon>Niphatidae</taxon>
        <taxon>Amphimedon</taxon>
    </lineage>
</organism>
<evidence type="ECO:0000313" key="1">
    <source>
        <dbReference type="EnsemblMetazoa" id="Aqu2.1.41846_001"/>
    </source>
</evidence>
<dbReference type="EnsemblMetazoa" id="Aqu2.1.41846_001">
    <property type="protein sequence ID" value="Aqu2.1.41846_001"/>
    <property type="gene ID" value="Aqu2.1.41846"/>
</dbReference>
<dbReference type="OrthoDB" id="192253at2759"/>
<accession>A0A1X7VN70</accession>
<dbReference type="AlphaFoldDB" id="A0A1X7VN70"/>
<sequence length="67" mass="7717">MVGYISDDEVYHETNPFRLILTGVIWLVRNGTNNVNKNMWNECSCNSRCISMNKLYGLSLVMMIKGE</sequence>